<gene>
    <name evidence="2" type="ORF">Tci_023911</name>
</gene>
<feature type="region of interest" description="Disordered" evidence="1">
    <location>
        <begin position="185"/>
        <end position="207"/>
    </location>
</feature>
<feature type="compositionally biased region" description="Basic and acidic residues" evidence="1">
    <location>
        <begin position="283"/>
        <end position="308"/>
    </location>
</feature>
<feature type="compositionally biased region" description="Basic and acidic residues" evidence="1">
    <location>
        <begin position="497"/>
        <end position="541"/>
    </location>
</feature>
<organism evidence="2">
    <name type="scientific">Tanacetum cinerariifolium</name>
    <name type="common">Dalmatian daisy</name>
    <name type="synonym">Chrysanthemum cinerariifolium</name>
    <dbReference type="NCBI Taxonomy" id="118510"/>
    <lineage>
        <taxon>Eukaryota</taxon>
        <taxon>Viridiplantae</taxon>
        <taxon>Streptophyta</taxon>
        <taxon>Embryophyta</taxon>
        <taxon>Tracheophyta</taxon>
        <taxon>Spermatophyta</taxon>
        <taxon>Magnoliopsida</taxon>
        <taxon>eudicotyledons</taxon>
        <taxon>Gunneridae</taxon>
        <taxon>Pentapetalae</taxon>
        <taxon>asterids</taxon>
        <taxon>campanulids</taxon>
        <taxon>Asterales</taxon>
        <taxon>Asteraceae</taxon>
        <taxon>Asteroideae</taxon>
        <taxon>Anthemideae</taxon>
        <taxon>Anthemidinae</taxon>
        <taxon>Tanacetum</taxon>
    </lineage>
</organism>
<protein>
    <submittedName>
        <fullName evidence="2">Uncharacterized protein</fullName>
    </submittedName>
</protein>
<accession>A0A6L2KQX2</accession>
<feature type="compositionally biased region" description="Basic and acidic residues" evidence="1">
    <location>
        <begin position="259"/>
        <end position="275"/>
    </location>
</feature>
<feature type="region of interest" description="Disordered" evidence="1">
    <location>
        <begin position="231"/>
        <end position="308"/>
    </location>
</feature>
<sequence length="816" mass="93734">MAQLPMKSKAELCPVIVGFPPNKSNVRIDPEETQDEPIFELCLEIVKNNTVYTALTDSAKGIVNAKNVDIAVSLWEDFRFQINKHKNIRNKHETMPYPRFTKLIIRYLLSQHPTLYKCLDSTTNLVSDDTLLENMKYVAKGERKQIFGMTILEALLSSKLKESQAYVAYMGKYLQAQVPHKHGMGKGFIKKGDVPKPKKKKDAATTRSKLITAEDNVLSDSDDELEYTKQRIDKGEGSGAAPEYLDNSSSSEDSSESAIDDKTKGERVSENKGGDVDSEQGDESDKSSSNEGSRDYDESDKDSEKGADQTRALMTEVLNKPVYTEATTMMVDHVLETIHEEEEQVTSIPLAIPSTKTKVKRARALLKKAISKKNDCKKVIMQRLTNLEQKTYDDIIEESVQENVLTAVKNQLPKLLRKVVSQALKKTPVNKSRSKPATIVDPTEYELKQQLYEKMFQTAAYLNHPKHHALYDALVDSMQMDEHEARFGSIEPSQSKRTHDDQDDPDNRERRKRAREGENMLKDEPRQDDEQVHEVQTKRIPEEPEEFEYSDGLVTKFGKLVKKIFKKDVNLESGDRFQKDLSKPLPLTGPPGKKRIPVRYLFNHDLEYLMNGTKENTYALSIAKTKAARYEDEGIEEVIPSLWIPMYSKLNIKSSQSIKVNKKFGYAYLEEIVVTRADEKEYKFCEANFPNLNQNVIGDVILLKIQNKARSIKGVVYEGVDNRKSLMRSDELHKFSNDNLNKVLSKLEIIPRNNKLGYDNEEIEKYYWTKDDDKKTRKFVEKIEKTLKERRRFIRLELFVGGRHDKTDYRLLIRPE</sequence>
<dbReference type="AlphaFoldDB" id="A0A6L2KQX2"/>
<comment type="caution">
    <text evidence="2">The sequence shown here is derived from an EMBL/GenBank/DDBJ whole genome shotgun (WGS) entry which is preliminary data.</text>
</comment>
<dbReference type="EMBL" id="BKCJ010002941">
    <property type="protein sequence ID" value="GEU51933.1"/>
    <property type="molecule type" value="Genomic_DNA"/>
</dbReference>
<reference evidence="2" key="1">
    <citation type="journal article" date="2019" name="Sci. Rep.">
        <title>Draft genome of Tanacetum cinerariifolium, the natural source of mosquito coil.</title>
        <authorList>
            <person name="Yamashiro T."/>
            <person name="Shiraishi A."/>
            <person name="Satake H."/>
            <person name="Nakayama K."/>
        </authorList>
    </citation>
    <scope>NUCLEOTIDE SEQUENCE</scope>
</reference>
<proteinExistence type="predicted"/>
<feature type="region of interest" description="Disordered" evidence="1">
    <location>
        <begin position="487"/>
        <end position="541"/>
    </location>
</feature>
<evidence type="ECO:0000313" key="2">
    <source>
        <dbReference type="EMBL" id="GEU51933.1"/>
    </source>
</evidence>
<name>A0A6L2KQX2_TANCI</name>
<evidence type="ECO:0000256" key="1">
    <source>
        <dbReference type="SAM" id="MobiDB-lite"/>
    </source>
</evidence>